<keyword evidence="2" id="KW-0378">Hydrolase</keyword>
<dbReference type="Gene3D" id="3.40.50.300">
    <property type="entry name" value="P-loop containing nucleotide triphosphate hydrolases"/>
    <property type="match status" value="2"/>
</dbReference>
<dbReference type="InterPro" id="IPR010225">
    <property type="entry name" value="HrpB"/>
</dbReference>
<evidence type="ECO:0000259" key="5">
    <source>
        <dbReference type="PROSITE" id="PS51192"/>
    </source>
</evidence>
<dbReference type="Pfam" id="PF08482">
    <property type="entry name" value="HrpB_C"/>
    <property type="match status" value="1"/>
</dbReference>
<evidence type="ECO:0000256" key="2">
    <source>
        <dbReference type="ARBA" id="ARBA00022801"/>
    </source>
</evidence>
<dbReference type="SMART" id="SM00847">
    <property type="entry name" value="HA2"/>
    <property type="match status" value="1"/>
</dbReference>
<dbReference type="SUPFAM" id="SSF52540">
    <property type="entry name" value="P-loop containing nucleoside triphosphate hydrolases"/>
    <property type="match status" value="1"/>
</dbReference>
<dbReference type="PANTHER" id="PTHR43519:SF1">
    <property type="entry name" value="ATP-DEPENDENT RNA HELICASE HRPB"/>
    <property type="match status" value="1"/>
</dbReference>
<dbReference type="InterPro" id="IPR027417">
    <property type="entry name" value="P-loop_NTPase"/>
</dbReference>
<reference evidence="7 8" key="1">
    <citation type="submission" date="2020-05" db="EMBL/GenBank/DDBJ databases">
        <title>Whole genome sequencing and identification of novel metabolites from Paenibacillus alvei strain JR949.</title>
        <authorList>
            <person name="Rajendhran J."/>
            <person name="Sree Pranav P."/>
            <person name="Mahalakshmi B."/>
            <person name="Karthikeyan R."/>
        </authorList>
    </citation>
    <scope>NUCLEOTIDE SEQUENCE [LARGE SCALE GENOMIC DNA]</scope>
    <source>
        <strain evidence="7 8">JR949</strain>
    </source>
</reference>
<dbReference type="GO" id="GO:0016787">
    <property type="term" value="F:hydrolase activity"/>
    <property type="evidence" value="ECO:0007669"/>
    <property type="project" value="UniProtKB-KW"/>
</dbReference>
<evidence type="ECO:0000256" key="3">
    <source>
        <dbReference type="ARBA" id="ARBA00022806"/>
    </source>
</evidence>
<sequence>MKENHLPIEEVLPKLKSALSSHTGAVLVAEPGAGKTTRVPLALLDEPWLQGQRILMLEPRRIAARSAARYMARSLGEQVGETIGYRVRLDTCISEKTRIEVITEGILTRMLQEDPSLEGVGLVIFDEFHERHLHADLGLALAIESQTVLREDLRILVMSATIEAEPVASMLKEAPVVVSKGRSYPVKTIYAERREGAPLEQRVVRTIMAALHREEGDMMVFLPGAGEIRRVQAWLEQELARLAMVERVNVAPLYGQLSAAVQDAAIAPSQNGIRKIVLATAIAETSLTVEGVRIVIDSGLMRVPCFSPRTGLTRLETLPVSRASADQRRGRAGRLGPGICYRLWTLDEERQLSAHHMPEILAADLAPLALELAAWGAEAADLRWLTPPPAAALRQAEELLVQLGALSEARALTPHGRILAKSGLHPRFAHMITKGMELGLEEDACMLAALLGERDIIRHSSSPGVLSEHEGAGQRAAAPNPDLCLRMELLADEGRSQSRPHRHAEVDESVRRRIREQAKQYQHAFCVQVDHKRSLAFKNGDMSKEDAWSLLAAFAYPDRIAERRPDGRYLLRNGRGAAFTQAVASGTLLAQSPYIVAVQLDDAGADGRILLAASLSKAMLERHFAVELTREAHIAWDRTTQSVRTRERIRLGALTLKDIPHSAPDADEVLHALLDGIAQEGLAILPWTKQVHQYQARLQFMHRHLPEEWPAAGEEELLATLEEWLGPHVYGMRSRDDLGKLNLVAVFESMLSWEQRQQLDQEAPTHITVPSGSRIAVDYSDPERPLLAVRLQEVFGLHDTPRIAKGRVSLTMHLLSPAQRPVQVTQDLASFWASTYFDVKKDLKGRYPKHYWPDNPLEAVATRRTRPSANKG</sequence>
<dbReference type="PROSITE" id="PS51194">
    <property type="entry name" value="HELICASE_CTER"/>
    <property type="match status" value="1"/>
</dbReference>
<evidence type="ECO:0000313" key="7">
    <source>
        <dbReference type="EMBL" id="NOJ70535.1"/>
    </source>
</evidence>
<protein>
    <submittedName>
        <fullName evidence="7">ATP-dependent helicase HrpB</fullName>
    </submittedName>
</protein>
<dbReference type="AlphaFoldDB" id="A0AAP6ZX50"/>
<dbReference type="InterPro" id="IPR001650">
    <property type="entry name" value="Helicase_C-like"/>
</dbReference>
<dbReference type="InterPro" id="IPR007502">
    <property type="entry name" value="Helicase-assoc_dom"/>
</dbReference>
<dbReference type="InterPro" id="IPR013689">
    <property type="entry name" value="RNA_helicase_ATP-dep_HrpB_C"/>
</dbReference>
<dbReference type="PROSITE" id="PS51192">
    <property type="entry name" value="HELICASE_ATP_BIND_1"/>
    <property type="match status" value="1"/>
</dbReference>
<keyword evidence="1" id="KW-0547">Nucleotide-binding</keyword>
<dbReference type="Gene3D" id="1.20.120.1080">
    <property type="match status" value="1"/>
</dbReference>
<keyword evidence="4" id="KW-0067">ATP-binding</keyword>
<comment type="caution">
    <text evidence="7">The sequence shown here is derived from an EMBL/GenBank/DDBJ whole genome shotgun (WGS) entry which is preliminary data.</text>
</comment>
<dbReference type="NCBIfam" id="TIGR01970">
    <property type="entry name" value="DEAH_box_HrpB"/>
    <property type="match status" value="1"/>
</dbReference>
<dbReference type="Pfam" id="PF00270">
    <property type="entry name" value="DEAD"/>
    <property type="match status" value="1"/>
</dbReference>
<dbReference type="InterPro" id="IPR049614">
    <property type="entry name" value="HrpB_DEXH"/>
</dbReference>
<dbReference type="CDD" id="cd17990">
    <property type="entry name" value="DEXHc_HrpB"/>
    <property type="match status" value="1"/>
</dbReference>
<dbReference type="PANTHER" id="PTHR43519">
    <property type="entry name" value="ATP-DEPENDENT RNA HELICASE HRPB"/>
    <property type="match status" value="1"/>
</dbReference>
<dbReference type="FunFam" id="3.40.50.300:FF:002125">
    <property type="entry name" value="ATP-dependent helicase HrpB"/>
    <property type="match status" value="1"/>
</dbReference>
<evidence type="ECO:0000256" key="1">
    <source>
        <dbReference type="ARBA" id="ARBA00022741"/>
    </source>
</evidence>
<dbReference type="GO" id="GO:0003676">
    <property type="term" value="F:nucleic acid binding"/>
    <property type="evidence" value="ECO:0007669"/>
    <property type="project" value="InterPro"/>
</dbReference>
<accession>A0AAP6ZX50</accession>
<dbReference type="PIRSF" id="PIRSF005496">
    <property type="entry name" value="ATP_hel_hrpB"/>
    <property type="match status" value="1"/>
</dbReference>
<dbReference type="Pfam" id="PF00271">
    <property type="entry name" value="Helicase_C"/>
    <property type="match status" value="1"/>
</dbReference>
<dbReference type="InterPro" id="IPR014001">
    <property type="entry name" value="Helicase_ATP-bd"/>
</dbReference>
<dbReference type="CDD" id="cd18791">
    <property type="entry name" value="SF2_C_RHA"/>
    <property type="match status" value="1"/>
</dbReference>
<evidence type="ECO:0000259" key="6">
    <source>
        <dbReference type="PROSITE" id="PS51194"/>
    </source>
</evidence>
<name>A0AAP6ZX50_PAEAL</name>
<evidence type="ECO:0000256" key="4">
    <source>
        <dbReference type="ARBA" id="ARBA00022840"/>
    </source>
</evidence>
<feature type="domain" description="Helicase C-terminal" evidence="6">
    <location>
        <begin position="203"/>
        <end position="376"/>
    </location>
</feature>
<dbReference type="InterPro" id="IPR011545">
    <property type="entry name" value="DEAD/DEAH_box_helicase_dom"/>
</dbReference>
<dbReference type="SMART" id="SM00487">
    <property type="entry name" value="DEXDc"/>
    <property type="match status" value="1"/>
</dbReference>
<evidence type="ECO:0000313" key="8">
    <source>
        <dbReference type="Proteomes" id="UP000552038"/>
    </source>
</evidence>
<gene>
    <name evidence="7" type="primary">hrpB</name>
    <name evidence="7" type="ORF">HMI46_08220</name>
</gene>
<dbReference type="RefSeq" id="WP_171416047.1">
    <property type="nucleotide sequence ID" value="NZ_JABFOR010000007.1"/>
</dbReference>
<dbReference type="GO" id="GO:0004386">
    <property type="term" value="F:helicase activity"/>
    <property type="evidence" value="ECO:0007669"/>
    <property type="project" value="UniProtKB-KW"/>
</dbReference>
<dbReference type="SMART" id="SM00490">
    <property type="entry name" value="HELICc"/>
    <property type="match status" value="1"/>
</dbReference>
<dbReference type="EMBL" id="JABFOR010000007">
    <property type="protein sequence ID" value="NOJ70535.1"/>
    <property type="molecule type" value="Genomic_DNA"/>
</dbReference>
<organism evidence="7 8">
    <name type="scientific">Paenibacillus alvei</name>
    <name type="common">Bacillus alvei</name>
    <dbReference type="NCBI Taxonomy" id="44250"/>
    <lineage>
        <taxon>Bacteria</taxon>
        <taxon>Bacillati</taxon>
        <taxon>Bacillota</taxon>
        <taxon>Bacilli</taxon>
        <taxon>Bacillales</taxon>
        <taxon>Paenibacillaceae</taxon>
        <taxon>Paenibacillus</taxon>
    </lineage>
</organism>
<keyword evidence="3 7" id="KW-0347">Helicase</keyword>
<proteinExistence type="predicted"/>
<dbReference type="GO" id="GO:0005524">
    <property type="term" value="F:ATP binding"/>
    <property type="evidence" value="ECO:0007669"/>
    <property type="project" value="UniProtKB-KW"/>
</dbReference>
<feature type="domain" description="Helicase ATP-binding" evidence="5">
    <location>
        <begin position="16"/>
        <end position="180"/>
    </location>
</feature>
<dbReference type="Proteomes" id="UP000552038">
    <property type="component" value="Unassembled WGS sequence"/>
</dbReference>